<dbReference type="Proteomes" id="UP001159363">
    <property type="component" value="Chromosome 6"/>
</dbReference>
<sequence length="845" mass="92314">MLYARKRLRCKKKALQEERKEGQGIEEVVDVIPPWPPPDTNVTHKLKETHEGTLVVCKCNYRCTAPRGPFRITQILRDGCYVLPDLEGNSVGGCNIVQLKPYLTPCENPARANMCRLCMSQEGILYPIFYQDASGGPTHNLPNKIMTFAAVKSNPPRCTGQTVLPHQRNSPKMAEHSSPYSGAQRVTSSTPLTPGRCHSPHSSPDMVGATTIREIQNNKSKLIEFASSVDSTSGLANRKTMKILTYAELDKVMLEWFNQKRGVGMPVSGSVCVKQPAVCRTHWTVWEVVTPPPPTRLFYLPGRDRRPNNNLFRLMSHQDYVFISFGSMNTDLTRSLDFHSERLPCVIGAEGLSRRLGFALPNSRAQHTSTSLKGHPFSAPAVNESSRPPPHCSLCGAEEGIFLEPGETSDHWTLISPVLEGHPFLAPRGRNGRATTLDTRYAPGGIGLPARVLKSHRSLVVLRVLHSGAGKPTTAAQHGTVPATITPQLARSIPGRRVLSEVVLAAALPVSISSLSRQLWSDQLGEEGCARGVLPYIYMPRPGLPTPSSLLPLALPCRCGGGPHASDLKSDVLTCRGLPLKMAMTLPSRFGLHYPREQAALLRRLTVPAPTITSVDLFEPPTKVAEGYHPIVQEVLTLELQPNITPVHTTPQLTATPEEGIELVLARPQPLRRPIAPSPKPAPSRIKISRTADPLQESVRLVDTRLSMATHSMHSGVKKGRATTTRYSSKRGRTATPDCTAAGAPTVLGVEPDLCWTTPSSGRLLARIKGIVKYQLCLMCRLGKGMEHKGKNERKSWSLLSECVPATSLHLMETPHGAGPKLPDTWRDLPLQSAPFSSPPKLDSA</sequence>
<feature type="region of interest" description="Disordered" evidence="1">
    <location>
        <begin position="157"/>
        <end position="207"/>
    </location>
</feature>
<evidence type="ECO:0000256" key="1">
    <source>
        <dbReference type="SAM" id="MobiDB-lite"/>
    </source>
</evidence>
<gene>
    <name evidence="2" type="ORF">PR048_020022</name>
</gene>
<feature type="compositionally biased region" description="Polar residues" evidence="1">
    <location>
        <begin position="159"/>
        <end position="170"/>
    </location>
</feature>
<dbReference type="EMBL" id="JARBHB010000007">
    <property type="protein sequence ID" value="KAJ8879414.1"/>
    <property type="molecule type" value="Genomic_DNA"/>
</dbReference>
<evidence type="ECO:0000313" key="3">
    <source>
        <dbReference type="Proteomes" id="UP001159363"/>
    </source>
</evidence>
<protein>
    <submittedName>
        <fullName evidence="2">Uncharacterized protein</fullName>
    </submittedName>
</protein>
<name>A0ABQ9H568_9NEOP</name>
<feature type="compositionally biased region" description="Polar residues" evidence="1">
    <location>
        <begin position="178"/>
        <end position="192"/>
    </location>
</feature>
<feature type="region of interest" description="Disordered" evidence="1">
    <location>
        <begin position="712"/>
        <end position="738"/>
    </location>
</feature>
<feature type="region of interest" description="Disordered" evidence="1">
    <location>
        <begin position="814"/>
        <end position="845"/>
    </location>
</feature>
<organism evidence="2 3">
    <name type="scientific">Dryococelus australis</name>
    <dbReference type="NCBI Taxonomy" id="614101"/>
    <lineage>
        <taxon>Eukaryota</taxon>
        <taxon>Metazoa</taxon>
        <taxon>Ecdysozoa</taxon>
        <taxon>Arthropoda</taxon>
        <taxon>Hexapoda</taxon>
        <taxon>Insecta</taxon>
        <taxon>Pterygota</taxon>
        <taxon>Neoptera</taxon>
        <taxon>Polyneoptera</taxon>
        <taxon>Phasmatodea</taxon>
        <taxon>Verophasmatodea</taxon>
        <taxon>Anareolatae</taxon>
        <taxon>Phasmatidae</taxon>
        <taxon>Eurycanthinae</taxon>
        <taxon>Dryococelus</taxon>
    </lineage>
</organism>
<keyword evidence="3" id="KW-1185">Reference proteome</keyword>
<proteinExistence type="predicted"/>
<comment type="caution">
    <text evidence="2">The sequence shown here is derived from an EMBL/GenBank/DDBJ whole genome shotgun (WGS) entry which is preliminary data.</text>
</comment>
<accession>A0ABQ9H568</accession>
<reference evidence="2 3" key="1">
    <citation type="submission" date="2023-02" db="EMBL/GenBank/DDBJ databases">
        <title>LHISI_Scaffold_Assembly.</title>
        <authorList>
            <person name="Stuart O.P."/>
            <person name="Cleave R."/>
            <person name="Magrath M.J.L."/>
            <person name="Mikheyev A.S."/>
        </authorList>
    </citation>
    <scope>NUCLEOTIDE SEQUENCE [LARGE SCALE GENOMIC DNA]</scope>
    <source>
        <strain evidence="2">Daus_M_001</strain>
        <tissue evidence="2">Leg muscle</tissue>
    </source>
</reference>
<evidence type="ECO:0000313" key="2">
    <source>
        <dbReference type="EMBL" id="KAJ8879414.1"/>
    </source>
</evidence>